<dbReference type="InterPro" id="IPR025491">
    <property type="entry name" value="DUF4382"/>
</dbReference>
<comment type="caution">
    <text evidence="2">The sequence shown here is derived from an EMBL/GenBank/DDBJ whole genome shotgun (WGS) entry which is preliminary data.</text>
</comment>
<dbReference type="Proteomes" id="UP001069090">
    <property type="component" value="Unassembled WGS sequence"/>
</dbReference>
<proteinExistence type="predicted"/>
<protein>
    <submittedName>
        <fullName evidence="2">DUF4382 domain-containing protein</fullName>
    </submittedName>
</protein>
<feature type="domain" description="DUF4382" evidence="1">
    <location>
        <begin position="30"/>
        <end position="170"/>
    </location>
</feature>
<dbReference type="RefSeq" id="WP_258330574.1">
    <property type="nucleotide sequence ID" value="NZ_JAPTGG010000003.1"/>
</dbReference>
<evidence type="ECO:0000313" key="3">
    <source>
        <dbReference type="Proteomes" id="UP001069090"/>
    </source>
</evidence>
<dbReference type="AlphaFoldDB" id="A0A9J6RJ54"/>
<sequence length="298" mass="31843">MNTQTLIAAAMASSLLLGCGGSGGSSSNTQGQLTVSVTDGPVEQASAVVVAFTAIEVKPIDGQAFTIDFDETQAVNLLDYQGENFISLLDEHALNAGDYNWLRLAIDESDTYIVVNGNQHTLRIPSGSQSGLKLNHPFTVGAGDNTHIALDFELRKSIHLTGSGKYQMKPVIRVVDSINAYTVSGVLADSLVLDVNCDNDPNNAVGNAVYLFAGHDSLLQDMQGNDDDVLSSSAVNYNAENDRYEFTLGFVPQGDYSLSFTCDAVNDQPFDDDSADIEFSDPLNITVADDNLSDVLLD</sequence>
<reference evidence="2 3" key="1">
    <citation type="submission" date="2022-12" db="EMBL/GenBank/DDBJ databases">
        <title>Dasania phycosphaerae sp. nov., isolated from particulate material of the south coast of Korea.</title>
        <authorList>
            <person name="Jiang Y."/>
        </authorList>
    </citation>
    <scope>NUCLEOTIDE SEQUENCE [LARGE SCALE GENOMIC DNA]</scope>
    <source>
        <strain evidence="2 3">GY-19</strain>
    </source>
</reference>
<keyword evidence="3" id="KW-1185">Reference proteome</keyword>
<gene>
    <name evidence="2" type="ORF">O0V09_04365</name>
</gene>
<accession>A0A9J6RJ54</accession>
<name>A0A9J6RJ54_9GAMM</name>
<dbReference type="EMBL" id="JAPTGG010000003">
    <property type="protein sequence ID" value="MCZ0864418.1"/>
    <property type="molecule type" value="Genomic_DNA"/>
</dbReference>
<organism evidence="2 3">
    <name type="scientific">Dasania phycosphaerae</name>
    <dbReference type="NCBI Taxonomy" id="2950436"/>
    <lineage>
        <taxon>Bacteria</taxon>
        <taxon>Pseudomonadati</taxon>
        <taxon>Pseudomonadota</taxon>
        <taxon>Gammaproteobacteria</taxon>
        <taxon>Cellvibrionales</taxon>
        <taxon>Spongiibacteraceae</taxon>
        <taxon>Dasania</taxon>
    </lineage>
</organism>
<dbReference type="Pfam" id="PF14321">
    <property type="entry name" value="DUF4382"/>
    <property type="match status" value="1"/>
</dbReference>
<evidence type="ECO:0000313" key="2">
    <source>
        <dbReference type="EMBL" id="MCZ0864418.1"/>
    </source>
</evidence>
<evidence type="ECO:0000259" key="1">
    <source>
        <dbReference type="Pfam" id="PF14321"/>
    </source>
</evidence>